<dbReference type="Proteomes" id="UP001303889">
    <property type="component" value="Unassembled WGS sequence"/>
</dbReference>
<sequence>MFQTARLSAKHQLSFHTITTDDSSNCLVSGQLAAAHPIIRGGVTMKVERVPADYCIKYFRNGGLPLSASNSMNFVADCLSQPSRFVARNHTLFSTQGPVCHWGYNERCSLDLVKSNQPPYPHGLGTTNRRLPDMVFNIQYGTGARIAAP</sequence>
<dbReference type="EMBL" id="MU855438">
    <property type="protein sequence ID" value="KAK3903626.1"/>
    <property type="molecule type" value="Genomic_DNA"/>
</dbReference>
<keyword evidence="2" id="KW-1185">Reference proteome</keyword>
<reference evidence="1" key="1">
    <citation type="journal article" date="2023" name="Mol. Phylogenet. Evol.">
        <title>Genome-scale phylogeny and comparative genomics of the fungal order Sordariales.</title>
        <authorList>
            <person name="Hensen N."/>
            <person name="Bonometti L."/>
            <person name="Westerberg I."/>
            <person name="Brannstrom I.O."/>
            <person name="Guillou S."/>
            <person name="Cros-Aarteil S."/>
            <person name="Calhoun S."/>
            <person name="Haridas S."/>
            <person name="Kuo A."/>
            <person name="Mondo S."/>
            <person name="Pangilinan J."/>
            <person name="Riley R."/>
            <person name="LaButti K."/>
            <person name="Andreopoulos B."/>
            <person name="Lipzen A."/>
            <person name="Chen C."/>
            <person name="Yan M."/>
            <person name="Daum C."/>
            <person name="Ng V."/>
            <person name="Clum A."/>
            <person name="Steindorff A."/>
            <person name="Ohm R.A."/>
            <person name="Martin F."/>
            <person name="Silar P."/>
            <person name="Natvig D.O."/>
            <person name="Lalanne C."/>
            <person name="Gautier V."/>
            <person name="Ament-Velasquez S.L."/>
            <person name="Kruys A."/>
            <person name="Hutchinson M.I."/>
            <person name="Powell A.J."/>
            <person name="Barry K."/>
            <person name="Miller A.N."/>
            <person name="Grigoriev I.V."/>
            <person name="Debuchy R."/>
            <person name="Gladieux P."/>
            <person name="Hiltunen Thoren M."/>
            <person name="Johannesson H."/>
        </authorList>
    </citation>
    <scope>NUCLEOTIDE SEQUENCE</scope>
    <source>
        <strain evidence="1">CBS 103.79</strain>
    </source>
</reference>
<organism evidence="1 2">
    <name type="scientific">Staphylotrichum tortipilum</name>
    <dbReference type="NCBI Taxonomy" id="2831512"/>
    <lineage>
        <taxon>Eukaryota</taxon>
        <taxon>Fungi</taxon>
        <taxon>Dikarya</taxon>
        <taxon>Ascomycota</taxon>
        <taxon>Pezizomycotina</taxon>
        <taxon>Sordariomycetes</taxon>
        <taxon>Sordariomycetidae</taxon>
        <taxon>Sordariales</taxon>
        <taxon>Chaetomiaceae</taxon>
        <taxon>Staphylotrichum</taxon>
    </lineage>
</organism>
<proteinExistence type="predicted"/>
<protein>
    <submittedName>
        <fullName evidence="1">Uncharacterized protein</fullName>
    </submittedName>
</protein>
<dbReference type="PANTHER" id="PTHR38850">
    <property type="entry name" value="CERATO-PLATANIN"/>
    <property type="match status" value="1"/>
</dbReference>
<dbReference type="PANTHER" id="PTHR38850:SF2">
    <property type="entry name" value="CERATO-PLATANIN"/>
    <property type="match status" value="1"/>
</dbReference>
<evidence type="ECO:0000313" key="2">
    <source>
        <dbReference type="Proteomes" id="UP001303889"/>
    </source>
</evidence>
<accession>A0AAN6MNK5</accession>
<name>A0AAN6MNK5_9PEZI</name>
<comment type="caution">
    <text evidence="1">The sequence shown here is derived from an EMBL/GenBank/DDBJ whole genome shotgun (WGS) entry which is preliminary data.</text>
</comment>
<reference evidence="1" key="2">
    <citation type="submission" date="2023-05" db="EMBL/GenBank/DDBJ databases">
        <authorList>
            <consortium name="Lawrence Berkeley National Laboratory"/>
            <person name="Steindorff A."/>
            <person name="Hensen N."/>
            <person name="Bonometti L."/>
            <person name="Westerberg I."/>
            <person name="Brannstrom I.O."/>
            <person name="Guillou S."/>
            <person name="Cros-Aarteil S."/>
            <person name="Calhoun S."/>
            <person name="Haridas S."/>
            <person name="Kuo A."/>
            <person name="Mondo S."/>
            <person name="Pangilinan J."/>
            <person name="Riley R."/>
            <person name="Labutti K."/>
            <person name="Andreopoulos B."/>
            <person name="Lipzen A."/>
            <person name="Chen C."/>
            <person name="Yanf M."/>
            <person name="Daum C."/>
            <person name="Ng V."/>
            <person name="Clum A."/>
            <person name="Ohm R."/>
            <person name="Martin F."/>
            <person name="Silar P."/>
            <person name="Natvig D."/>
            <person name="Lalanne C."/>
            <person name="Gautier V."/>
            <person name="Ament-Velasquez S.L."/>
            <person name="Kruys A."/>
            <person name="Hutchinson M.I."/>
            <person name="Powell A.J."/>
            <person name="Barry K."/>
            <person name="Miller A.N."/>
            <person name="Grigoriev I.V."/>
            <person name="Debuchy R."/>
            <person name="Gladieux P."/>
            <person name="Thoren M.H."/>
            <person name="Johannesson H."/>
        </authorList>
    </citation>
    <scope>NUCLEOTIDE SEQUENCE</scope>
    <source>
        <strain evidence="1">CBS 103.79</strain>
    </source>
</reference>
<dbReference type="AlphaFoldDB" id="A0AAN6MNK5"/>
<evidence type="ECO:0000313" key="1">
    <source>
        <dbReference type="EMBL" id="KAK3903626.1"/>
    </source>
</evidence>
<gene>
    <name evidence="1" type="ORF">C8A05DRAFT_14430</name>
</gene>